<evidence type="ECO:0000256" key="3">
    <source>
        <dbReference type="ARBA" id="ARBA00022833"/>
    </source>
</evidence>
<reference evidence="6" key="1">
    <citation type="journal article" date="2019" name="Database">
        <title>The radish genome database (RadishGD): an integrated information resource for radish genomics.</title>
        <authorList>
            <person name="Yu H.J."/>
            <person name="Baek S."/>
            <person name="Lee Y.J."/>
            <person name="Cho A."/>
            <person name="Mun J.H."/>
        </authorList>
    </citation>
    <scope>NUCLEOTIDE SEQUENCE [LARGE SCALE GENOMIC DNA]</scope>
    <source>
        <strain evidence="6">cv. WK10039</strain>
    </source>
</reference>
<dbReference type="AlphaFoldDB" id="A0A9W3BR94"/>
<gene>
    <name evidence="7" type="primary">LOC130494982</name>
</gene>
<dbReference type="PROSITE" id="PS51999">
    <property type="entry name" value="ZF_GRF"/>
    <property type="match status" value="1"/>
</dbReference>
<dbReference type="RefSeq" id="XP_056841849.1">
    <property type="nucleotide sequence ID" value="XM_056985869.1"/>
</dbReference>
<reference evidence="7" key="2">
    <citation type="submission" date="2025-08" db="UniProtKB">
        <authorList>
            <consortium name="RefSeq"/>
        </authorList>
    </citation>
    <scope>IDENTIFICATION</scope>
    <source>
        <tissue evidence="7">Leaf</tissue>
    </source>
</reference>
<feature type="domain" description="GRF-type" evidence="5">
    <location>
        <begin position="24"/>
        <end position="67"/>
    </location>
</feature>
<proteinExistence type="predicted"/>
<dbReference type="InterPro" id="IPR010666">
    <property type="entry name" value="Znf_GRF"/>
</dbReference>
<keyword evidence="6" id="KW-1185">Reference proteome</keyword>
<evidence type="ECO:0000313" key="6">
    <source>
        <dbReference type="Proteomes" id="UP000504610"/>
    </source>
</evidence>
<evidence type="ECO:0000256" key="4">
    <source>
        <dbReference type="PROSITE-ProRule" id="PRU01343"/>
    </source>
</evidence>
<keyword evidence="2 4" id="KW-0863">Zinc-finger</keyword>
<keyword evidence="3" id="KW-0862">Zinc</keyword>
<evidence type="ECO:0000256" key="2">
    <source>
        <dbReference type="ARBA" id="ARBA00022771"/>
    </source>
</evidence>
<evidence type="ECO:0000256" key="1">
    <source>
        <dbReference type="ARBA" id="ARBA00022723"/>
    </source>
</evidence>
<accession>A0A9W3BR94</accession>
<dbReference type="GO" id="GO:0008270">
    <property type="term" value="F:zinc ion binding"/>
    <property type="evidence" value="ECO:0007669"/>
    <property type="project" value="UniProtKB-KW"/>
</dbReference>
<dbReference type="Proteomes" id="UP000504610">
    <property type="component" value="Chromosome 5"/>
</dbReference>
<dbReference type="OrthoDB" id="1110413at2759"/>
<keyword evidence="1" id="KW-0479">Metal-binding</keyword>
<dbReference type="GeneID" id="130494982"/>
<protein>
    <submittedName>
        <fullName evidence="7">Uncharacterized protein At4g04775-like</fullName>
    </submittedName>
</protein>
<organism evidence="6 7">
    <name type="scientific">Raphanus sativus</name>
    <name type="common">Radish</name>
    <name type="synonym">Raphanus raphanistrum var. sativus</name>
    <dbReference type="NCBI Taxonomy" id="3726"/>
    <lineage>
        <taxon>Eukaryota</taxon>
        <taxon>Viridiplantae</taxon>
        <taxon>Streptophyta</taxon>
        <taxon>Embryophyta</taxon>
        <taxon>Tracheophyta</taxon>
        <taxon>Spermatophyta</taxon>
        <taxon>Magnoliopsida</taxon>
        <taxon>eudicotyledons</taxon>
        <taxon>Gunneridae</taxon>
        <taxon>Pentapetalae</taxon>
        <taxon>rosids</taxon>
        <taxon>malvids</taxon>
        <taxon>Brassicales</taxon>
        <taxon>Brassicaceae</taxon>
        <taxon>Brassiceae</taxon>
        <taxon>Raphanus</taxon>
    </lineage>
</organism>
<sequence>MSSSSSTSSRQACRRTVYGVPSRCWCGQTLDTWVSETKENPYRRFYRCKIALQNKAENHLFKWIDEALLEEIRIVDAKHQDLLCDLKAVTEKTKKEVDSQRDLIVCRGEEMHNEFKEKMVQMTRSIEEATSKMKEEIDAKLNTDINAKLNSSGPMNKIAALVAICGAVYYMYWKHL</sequence>
<dbReference type="PANTHER" id="PTHR33248">
    <property type="entry name" value="ZINC ION-BINDING PROTEIN"/>
    <property type="match status" value="1"/>
</dbReference>
<name>A0A9W3BR94_RAPSA</name>
<dbReference type="KEGG" id="rsz:130494982"/>
<evidence type="ECO:0000259" key="5">
    <source>
        <dbReference type="PROSITE" id="PS51999"/>
    </source>
</evidence>
<evidence type="ECO:0000313" key="7">
    <source>
        <dbReference type="RefSeq" id="XP_056841849.1"/>
    </source>
</evidence>